<keyword evidence="3" id="KW-1185">Reference proteome</keyword>
<dbReference type="Proteomes" id="UP000183997">
    <property type="component" value="Unassembled WGS sequence"/>
</dbReference>
<evidence type="ECO:0000313" key="3">
    <source>
        <dbReference type="Proteomes" id="UP000183997"/>
    </source>
</evidence>
<reference evidence="3" key="1">
    <citation type="submission" date="2016-11" db="EMBL/GenBank/DDBJ databases">
        <authorList>
            <person name="Varghese N."/>
            <person name="Submissions S."/>
        </authorList>
    </citation>
    <scope>NUCLEOTIDE SEQUENCE [LARGE SCALE GENOMIC DNA]</scope>
    <source>
        <strain evidence="3">DSM 10349</strain>
    </source>
</reference>
<keyword evidence="1" id="KW-1133">Transmembrane helix</keyword>
<keyword evidence="1" id="KW-0812">Transmembrane</keyword>
<gene>
    <name evidence="2" type="ORF">SAMN02745123_02836</name>
</gene>
<name>A0A1M6UNB1_9FIRM</name>
<feature type="transmembrane region" description="Helical" evidence="1">
    <location>
        <begin position="42"/>
        <end position="60"/>
    </location>
</feature>
<evidence type="ECO:0000256" key="1">
    <source>
        <dbReference type="SAM" id="Phobius"/>
    </source>
</evidence>
<sequence length="70" mass="8329">MTMKIILDPTLKEFVMYLVSIFPCFLIAMLLYFVIRCYSYEDAWVLIPITACIVVLYTFFNNDDKRDNTE</sequence>
<dbReference type="EMBL" id="FRAR01000021">
    <property type="protein sequence ID" value="SHK70671.1"/>
    <property type="molecule type" value="Genomic_DNA"/>
</dbReference>
<dbReference type="AlphaFoldDB" id="A0A1M6UNB1"/>
<keyword evidence="1" id="KW-0472">Membrane</keyword>
<feature type="transmembrane region" description="Helical" evidence="1">
    <location>
        <begin position="14"/>
        <end position="35"/>
    </location>
</feature>
<evidence type="ECO:0000313" key="2">
    <source>
        <dbReference type="EMBL" id="SHK70671.1"/>
    </source>
</evidence>
<organism evidence="2 3">
    <name type="scientific">Desulforamulus aeronauticus DSM 10349</name>
    <dbReference type="NCBI Taxonomy" id="1121421"/>
    <lineage>
        <taxon>Bacteria</taxon>
        <taxon>Bacillati</taxon>
        <taxon>Bacillota</taxon>
        <taxon>Clostridia</taxon>
        <taxon>Eubacteriales</taxon>
        <taxon>Peptococcaceae</taxon>
        <taxon>Desulforamulus</taxon>
    </lineage>
</organism>
<protein>
    <submittedName>
        <fullName evidence="2">Uncharacterized protein</fullName>
    </submittedName>
</protein>
<proteinExistence type="predicted"/>
<accession>A0A1M6UNB1</accession>